<organism evidence="1">
    <name type="scientific">marine sediment metagenome</name>
    <dbReference type="NCBI Taxonomy" id="412755"/>
    <lineage>
        <taxon>unclassified sequences</taxon>
        <taxon>metagenomes</taxon>
        <taxon>ecological metagenomes</taxon>
    </lineage>
</organism>
<gene>
    <name evidence="1" type="ORF">S12H4_45922</name>
</gene>
<accession>X1V948</accession>
<dbReference type="EMBL" id="BARW01028446">
    <property type="protein sequence ID" value="GAJ13007.1"/>
    <property type="molecule type" value="Genomic_DNA"/>
</dbReference>
<sequence>MCKELQKFAAPVNRQLRHSLRDFAGKKAHNKEVTIMSLSLNHSKLTAYSQTYLKNGSSRATDA</sequence>
<protein>
    <submittedName>
        <fullName evidence="1">Uncharacterized protein</fullName>
    </submittedName>
</protein>
<evidence type="ECO:0000313" key="1">
    <source>
        <dbReference type="EMBL" id="GAJ13007.1"/>
    </source>
</evidence>
<name>X1V948_9ZZZZ</name>
<proteinExistence type="predicted"/>
<reference evidence="1" key="1">
    <citation type="journal article" date="2014" name="Front. Microbiol.">
        <title>High frequency of phylogenetically diverse reductive dehalogenase-homologous genes in deep subseafloor sedimentary metagenomes.</title>
        <authorList>
            <person name="Kawai M."/>
            <person name="Futagami T."/>
            <person name="Toyoda A."/>
            <person name="Takaki Y."/>
            <person name="Nishi S."/>
            <person name="Hori S."/>
            <person name="Arai W."/>
            <person name="Tsubouchi T."/>
            <person name="Morono Y."/>
            <person name="Uchiyama I."/>
            <person name="Ito T."/>
            <person name="Fujiyama A."/>
            <person name="Inagaki F."/>
            <person name="Takami H."/>
        </authorList>
    </citation>
    <scope>NUCLEOTIDE SEQUENCE</scope>
    <source>
        <strain evidence="1">Expedition CK06-06</strain>
    </source>
</reference>
<dbReference type="AlphaFoldDB" id="X1V948"/>
<comment type="caution">
    <text evidence="1">The sequence shown here is derived from an EMBL/GenBank/DDBJ whole genome shotgun (WGS) entry which is preliminary data.</text>
</comment>